<evidence type="ECO:0008006" key="4">
    <source>
        <dbReference type="Google" id="ProtNLM"/>
    </source>
</evidence>
<organism evidence="2 3">
    <name type="scientific">Ceriporiopsis subvermispora (strain B)</name>
    <name type="common">White-rot fungus</name>
    <name type="synonym">Gelatoporia subvermispora</name>
    <dbReference type="NCBI Taxonomy" id="914234"/>
    <lineage>
        <taxon>Eukaryota</taxon>
        <taxon>Fungi</taxon>
        <taxon>Dikarya</taxon>
        <taxon>Basidiomycota</taxon>
        <taxon>Agaricomycotina</taxon>
        <taxon>Agaricomycetes</taxon>
        <taxon>Polyporales</taxon>
        <taxon>Gelatoporiaceae</taxon>
        <taxon>Gelatoporia</taxon>
    </lineage>
</organism>
<protein>
    <recommendedName>
        <fullName evidence="4">F-box domain-containing protein</fullName>
    </recommendedName>
</protein>
<evidence type="ECO:0000313" key="3">
    <source>
        <dbReference type="Proteomes" id="UP000016930"/>
    </source>
</evidence>
<proteinExistence type="predicted"/>
<dbReference type="HOGENOM" id="CLU_566181_0_0_1"/>
<feature type="region of interest" description="Disordered" evidence="1">
    <location>
        <begin position="1"/>
        <end position="24"/>
    </location>
</feature>
<accession>M2QQW9</accession>
<name>M2QQW9_CERS8</name>
<dbReference type="Proteomes" id="UP000016930">
    <property type="component" value="Unassembled WGS sequence"/>
</dbReference>
<dbReference type="OrthoDB" id="2734540at2759"/>
<dbReference type="EMBL" id="KB445793">
    <property type="protein sequence ID" value="EMD39453.1"/>
    <property type="molecule type" value="Genomic_DNA"/>
</dbReference>
<reference evidence="2 3" key="1">
    <citation type="journal article" date="2012" name="Proc. Natl. Acad. Sci. U.S.A.">
        <title>Comparative genomics of Ceriporiopsis subvermispora and Phanerochaete chrysosporium provide insight into selective ligninolysis.</title>
        <authorList>
            <person name="Fernandez-Fueyo E."/>
            <person name="Ruiz-Duenas F.J."/>
            <person name="Ferreira P."/>
            <person name="Floudas D."/>
            <person name="Hibbett D.S."/>
            <person name="Canessa P."/>
            <person name="Larrondo L.F."/>
            <person name="James T.Y."/>
            <person name="Seelenfreund D."/>
            <person name="Lobos S."/>
            <person name="Polanco R."/>
            <person name="Tello M."/>
            <person name="Honda Y."/>
            <person name="Watanabe T."/>
            <person name="Watanabe T."/>
            <person name="Ryu J.S."/>
            <person name="Kubicek C.P."/>
            <person name="Schmoll M."/>
            <person name="Gaskell J."/>
            <person name="Hammel K.E."/>
            <person name="St John F.J."/>
            <person name="Vanden Wymelenberg A."/>
            <person name="Sabat G."/>
            <person name="Splinter BonDurant S."/>
            <person name="Syed K."/>
            <person name="Yadav J.S."/>
            <person name="Doddapaneni H."/>
            <person name="Subramanian V."/>
            <person name="Lavin J.L."/>
            <person name="Oguiza J.A."/>
            <person name="Perez G."/>
            <person name="Pisabarro A.G."/>
            <person name="Ramirez L."/>
            <person name="Santoyo F."/>
            <person name="Master E."/>
            <person name="Coutinho P.M."/>
            <person name="Henrissat B."/>
            <person name="Lombard V."/>
            <person name="Magnuson J.K."/>
            <person name="Kuees U."/>
            <person name="Hori C."/>
            <person name="Igarashi K."/>
            <person name="Samejima M."/>
            <person name="Held B.W."/>
            <person name="Barry K.W."/>
            <person name="LaButti K.M."/>
            <person name="Lapidus A."/>
            <person name="Lindquist E.A."/>
            <person name="Lucas S.M."/>
            <person name="Riley R."/>
            <person name="Salamov A.A."/>
            <person name="Hoffmeister D."/>
            <person name="Schwenk D."/>
            <person name="Hadar Y."/>
            <person name="Yarden O."/>
            <person name="de Vries R.P."/>
            <person name="Wiebenga A."/>
            <person name="Stenlid J."/>
            <person name="Eastwood D."/>
            <person name="Grigoriev I.V."/>
            <person name="Berka R.M."/>
            <person name="Blanchette R.A."/>
            <person name="Kersten P."/>
            <person name="Martinez A.T."/>
            <person name="Vicuna R."/>
            <person name="Cullen D."/>
        </authorList>
    </citation>
    <scope>NUCLEOTIDE SEQUENCE [LARGE SCALE GENOMIC DNA]</scope>
    <source>
        <strain evidence="2 3">B</strain>
    </source>
</reference>
<dbReference type="AlphaFoldDB" id="M2QQW9"/>
<keyword evidence="3" id="KW-1185">Reference proteome</keyword>
<sequence length="482" mass="55123">MAMPNEGVEQAVSRQSQDDEREGGRRSVDLNMDVLIYIMTLLPRPQLVQMILTCRAIYTEGVKILLRSHISVEERNIKSFLDFIHAGLPSRPRLLRELTIRIRDYQILNRPLVELLAHVLANAQNLQKLTLNYAELLLFVSPDMRQALTSLRSLNTLCLLNAFETVVKTMDGLHYALHDLYLDLTHTLLTVWPNMHLPVIRVRNLRLKLPSALPHMSPQHHSVRSLTILQTGRDILERIRDLSPLIKSFPDLRFLSYTISNRFPGYIDAESSRSACQRVYASNTWSSMERISANVHIVHALALQHPARRLDVGVLDLVDLTRFQSVMSEARPTHLSITIQARNWSNLAVTTILRTASRLTHLVLTVDISDDVISSDSLDSPRPILTMLSSVALTFLDIRFKWLGPESVAKHPRIQSIVDMIDMKMHVERCAQLVPTIRFVAEEFLRRREYFAIAEPVGLDLPVVTRLNHSAAGHIIREEWKR</sequence>
<evidence type="ECO:0000256" key="1">
    <source>
        <dbReference type="SAM" id="MobiDB-lite"/>
    </source>
</evidence>
<gene>
    <name evidence="2" type="ORF">CERSUDRAFT_111759</name>
</gene>
<evidence type="ECO:0000313" key="2">
    <source>
        <dbReference type="EMBL" id="EMD39453.1"/>
    </source>
</evidence>